<dbReference type="OrthoDB" id="2988849at2"/>
<organism evidence="3 4">
    <name type="scientific">Paludifilum halophilum</name>
    <dbReference type="NCBI Taxonomy" id="1642702"/>
    <lineage>
        <taxon>Bacteria</taxon>
        <taxon>Bacillati</taxon>
        <taxon>Bacillota</taxon>
        <taxon>Bacilli</taxon>
        <taxon>Bacillales</taxon>
        <taxon>Thermoactinomycetaceae</taxon>
        <taxon>Paludifilum</taxon>
    </lineage>
</organism>
<dbReference type="AlphaFoldDB" id="A0A235BBW9"/>
<evidence type="ECO:0000313" key="3">
    <source>
        <dbReference type="EMBL" id="OYD09075.1"/>
    </source>
</evidence>
<feature type="chain" id="PRO_5012398645" evidence="2">
    <location>
        <begin position="31"/>
        <end position="301"/>
    </location>
</feature>
<protein>
    <submittedName>
        <fullName evidence="3">Uncharacterized protein</fullName>
    </submittedName>
</protein>
<dbReference type="EMBL" id="NOWF01000002">
    <property type="protein sequence ID" value="OYD09075.1"/>
    <property type="molecule type" value="Genomic_DNA"/>
</dbReference>
<accession>A0A235BBW9</accession>
<evidence type="ECO:0000256" key="2">
    <source>
        <dbReference type="SAM" id="SignalP"/>
    </source>
</evidence>
<keyword evidence="2" id="KW-0732">Signal</keyword>
<feature type="compositionally biased region" description="Basic and acidic residues" evidence="1">
    <location>
        <begin position="102"/>
        <end position="115"/>
    </location>
</feature>
<dbReference type="RefSeq" id="WP_094263424.1">
    <property type="nucleotide sequence ID" value="NZ_NOWF01000002.1"/>
</dbReference>
<evidence type="ECO:0000256" key="1">
    <source>
        <dbReference type="SAM" id="MobiDB-lite"/>
    </source>
</evidence>
<gene>
    <name evidence="3" type="ORF">CHM34_04735</name>
</gene>
<sequence>MKIGIGKRLLILLFLFVFLFGSLHPAPVLAADAIRAWSGTPVAEANKPGIMDKIVGFLTPDEPQRQPAQEDEKKGFWEEMGEYLGIGDDENENGTAQATDILPRKEKAPKGEKMAKPKRVKELKKKRTARAKFYKLEDGRVQAEIAGSPIHYKDQKGNWHKIDTRIQSADQPGFSYGNEKNTFQSFFGKKSDKLVRFKRNKRQLTLGVKGKGKSLSPEVKEDTVTYPDVFGEADLVYQVTSDALKEKIVLEKAPKDAAYTFTVKMGGVKAKKRKDGSIAFYRKSGEGDPVFIIPKPFMIGR</sequence>
<feature type="signal peptide" evidence="2">
    <location>
        <begin position="1"/>
        <end position="30"/>
    </location>
</feature>
<evidence type="ECO:0000313" key="4">
    <source>
        <dbReference type="Proteomes" id="UP000215459"/>
    </source>
</evidence>
<feature type="region of interest" description="Disordered" evidence="1">
    <location>
        <begin position="85"/>
        <end position="115"/>
    </location>
</feature>
<proteinExistence type="predicted"/>
<name>A0A235BBW9_9BACL</name>
<reference evidence="3 4" key="1">
    <citation type="submission" date="2017-07" db="EMBL/GenBank/DDBJ databases">
        <title>The genome sequence of Paludifilum halophilum highlights mechanisms for microbial adaptation to high salt environemnts.</title>
        <authorList>
            <person name="Belbahri L."/>
        </authorList>
    </citation>
    <scope>NUCLEOTIDE SEQUENCE [LARGE SCALE GENOMIC DNA]</scope>
    <source>
        <strain evidence="3 4">DSM 102817</strain>
    </source>
</reference>
<keyword evidence="4" id="KW-1185">Reference proteome</keyword>
<dbReference type="Proteomes" id="UP000215459">
    <property type="component" value="Unassembled WGS sequence"/>
</dbReference>
<comment type="caution">
    <text evidence="3">The sequence shown here is derived from an EMBL/GenBank/DDBJ whole genome shotgun (WGS) entry which is preliminary data.</text>
</comment>